<gene>
    <name evidence="1" type="ORF">S12H4_36976</name>
</gene>
<reference evidence="1" key="1">
    <citation type="journal article" date="2014" name="Front. Microbiol.">
        <title>High frequency of phylogenetically diverse reductive dehalogenase-homologous genes in deep subseafloor sedimentary metagenomes.</title>
        <authorList>
            <person name="Kawai M."/>
            <person name="Futagami T."/>
            <person name="Toyoda A."/>
            <person name="Takaki Y."/>
            <person name="Nishi S."/>
            <person name="Hori S."/>
            <person name="Arai W."/>
            <person name="Tsubouchi T."/>
            <person name="Morono Y."/>
            <person name="Uchiyama I."/>
            <person name="Ito T."/>
            <person name="Fujiyama A."/>
            <person name="Inagaki F."/>
            <person name="Takami H."/>
        </authorList>
    </citation>
    <scope>NUCLEOTIDE SEQUENCE</scope>
    <source>
        <strain evidence="1">Expedition CK06-06</strain>
    </source>
</reference>
<sequence length="75" mass="8912">MIDLHSNGKNVFRIFKQGRIIEYPGVFKYRRLIPLFQIRNGYSEVALKYKSNIEYIKQKNAEVVTDAQRMKSLFV</sequence>
<organism evidence="1">
    <name type="scientific">marine sediment metagenome</name>
    <dbReference type="NCBI Taxonomy" id="412755"/>
    <lineage>
        <taxon>unclassified sequences</taxon>
        <taxon>metagenomes</taxon>
        <taxon>ecological metagenomes</taxon>
    </lineage>
</organism>
<dbReference type="EMBL" id="BARW01022093">
    <property type="protein sequence ID" value="GAI95509.1"/>
    <property type="molecule type" value="Genomic_DNA"/>
</dbReference>
<feature type="non-terminal residue" evidence="1">
    <location>
        <position position="75"/>
    </location>
</feature>
<proteinExistence type="predicted"/>
<accession>X1UT59</accession>
<name>X1UT59_9ZZZZ</name>
<protein>
    <submittedName>
        <fullName evidence="1">Uncharacterized protein</fullName>
    </submittedName>
</protein>
<comment type="caution">
    <text evidence="1">The sequence shown here is derived from an EMBL/GenBank/DDBJ whole genome shotgun (WGS) entry which is preliminary data.</text>
</comment>
<dbReference type="AlphaFoldDB" id="X1UT59"/>
<evidence type="ECO:0000313" key="1">
    <source>
        <dbReference type="EMBL" id="GAI95509.1"/>
    </source>
</evidence>